<gene>
    <name evidence="5" type="ORF">WA026_011919</name>
</gene>
<comment type="caution">
    <text evidence="5">The sequence shown here is derived from an EMBL/GenBank/DDBJ whole genome shotgun (WGS) entry which is preliminary data.</text>
</comment>
<dbReference type="EMBL" id="JARQZJ010000065">
    <property type="protein sequence ID" value="KAK9880683.1"/>
    <property type="molecule type" value="Genomic_DNA"/>
</dbReference>
<keyword evidence="1 3" id="KW-0245">EGF-like domain</keyword>
<sequence>CLPGVECKCSTDKNCPEHLACVNGICTDLCSLGTKCGKNAICSMQNNKVQCSCAPGFTGDAFQFCTQIDVISGEFIFNNSID</sequence>
<comment type="caution">
    <text evidence="3">Lacks conserved residue(s) required for the propagation of feature annotation.</text>
</comment>
<dbReference type="AlphaFoldDB" id="A0AAW1UJK2"/>
<keyword evidence="2" id="KW-1015">Disulfide bond</keyword>
<evidence type="ECO:0000256" key="3">
    <source>
        <dbReference type="PROSITE-ProRule" id="PRU00076"/>
    </source>
</evidence>
<dbReference type="Gene3D" id="2.10.25.10">
    <property type="entry name" value="Laminin"/>
    <property type="match status" value="1"/>
</dbReference>
<name>A0AAW1UJK2_9CUCU</name>
<dbReference type="InterPro" id="IPR024731">
    <property type="entry name" value="NELL2-like_EGF"/>
</dbReference>
<dbReference type="Pfam" id="PF12947">
    <property type="entry name" value="EGF_3"/>
    <property type="match status" value="1"/>
</dbReference>
<organism evidence="5 6">
    <name type="scientific">Henosepilachna vigintioctopunctata</name>
    <dbReference type="NCBI Taxonomy" id="420089"/>
    <lineage>
        <taxon>Eukaryota</taxon>
        <taxon>Metazoa</taxon>
        <taxon>Ecdysozoa</taxon>
        <taxon>Arthropoda</taxon>
        <taxon>Hexapoda</taxon>
        <taxon>Insecta</taxon>
        <taxon>Pterygota</taxon>
        <taxon>Neoptera</taxon>
        <taxon>Endopterygota</taxon>
        <taxon>Coleoptera</taxon>
        <taxon>Polyphaga</taxon>
        <taxon>Cucujiformia</taxon>
        <taxon>Coccinelloidea</taxon>
        <taxon>Coccinellidae</taxon>
        <taxon>Epilachninae</taxon>
        <taxon>Epilachnini</taxon>
        <taxon>Henosepilachna</taxon>
    </lineage>
</organism>
<dbReference type="Proteomes" id="UP001431783">
    <property type="component" value="Unassembled WGS sequence"/>
</dbReference>
<protein>
    <recommendedName>
        <fullName evidence="4">EGF-like domain-containing protein</fullName>
    </recommendedName>
</protein>
<keyword evidence="6" id="KW-1185">Reference proteome</keyword>
<accession>A0AAW1UJK2</accession>
<reference evidence="5 6" key="1">
    <citation type="submission" date="2023-03" db="EMBL/GenBank/DDBJ databases">
        <title>Genome insight into feeding habits of ladybird beetles.</title>
        <authorList>
            <person name="Li H.-S."/>
            <person name="Huang Y.-H."/>
            <person name="Pang H."/>
        </authorList>
    </citation>
    <scope>NUCLEOTIDE SEQUENCE [LARGE SCALE GENOMIC DNA]</scope>
    <source>
        <strain evidence="5">SYSU_2023b</strain>
        <tissue evidence="5">Whole body</tissue>
    </source>
</reference>
<evidence type="ECO:0000256" key="2">
    <source>
        <dbReference type="ARBA" id="ARBA00023157"/>
    </source>
</evidence>
<evidence type="ECO:0000313" key="6">
    <source>
        <dbReference type="Proteomes" id="UP001431783"/>
    </source>
</evidence>
<proteinExistence type="predicted"/>
<feature type="domain" description="EGF-like" evidence="4">
    <location>
        <begin position="27"/>
        <end position="63"/>
    </location>
</feature>
<evidence type="ECO:0000313" key="5">
    <source>
        <dbReference type="EMBL" id="KAK9880683.1"/>
    </source>
</evidence>
<evidence type="ECO:0000259" key="4">
    <source>
        <dbReference type="PROSITE" id="PS50026"/>
    </source>
</evidence>
<evidence type="ECO:0000256" key="1">
    <source>
        <dbReference type="ARBA" id="ARBA00022536"/>
    </source>
</evidence>
<dbReference type="PROSITE" id="PS50026">
    <property type="entry name" value="EGF_3"/>
    <property type="match status" value="1"/>
</dbReference>
<dbReference type="InterPro" id="IPR000742">
    <property type="entry name" value="EGF"/>
</dbReference>
<feature type="non-terminal residue" evidence="5">
    <location>
        <position position="1"/>
    </location>
</feature>